<proteinExistence type="predicted"/>
<name>A0A840MWI2_9BRAD</name>
<gene>
    <name evidence="1" type="ORF">HNQ36_000752</name>
</gene>
<dbReference type="Proteomes" id="UP000521227">
    <property type="component" value="Unassembled WGS sequence"/>
</dbReference>
<accession>A0A840MWI2</accession>
<sequence length="83" mass="8209">MRGTPSVATGMEAVEAEFVIGNPVMLGQGRTCANGKGGEPSYRSDTPGHPARGRYVIAAGLLAHGSAPASGLPAACAAVAVMD</sequence>
<evidence type="ECO:0000313" key="1">
    <source>
        <dbReference type="EMBL" id="MBB5050804.1"/>
    </source>
</evidence>
<dbReference type="AlphaFoldDB" id="A0A840MWI2"/>
<comment type="caution">
    <text evidence="1">The sequence shown here is derived from an EMBL/GenBank/DDBJ whole genome shotgun (WGS) entry which is preliminary data.</text>
</comment>
<protein>
    <submittedName>
        <fullName evidence="1">Uncharacterized protein</fullName>
    </submittedName>
</protein>
<organism evidence="1 2">
    <name type="scientific">Afipia massiliensis</name>
    <dbReference type="NCBI Taxonomy" id="211460"/>
    <lineage>
        <taxon>Bacteria</taxon>
        <taxon>Pseudomonadati</taxon>
        <taxon>Pseudomonadota</taxon>
        <taxon>Alphaproteobacteria</taxon>
        <taxon>Hyphomicrobiales</taxon>
        <taxon>Nitrobacteraceae</taxon>
        <taxon>Afipia</taxon>
    </lineage>
</organism>
<reference evidence="1 2" key="1">
    <citation type="submission" date="2020-08" db="EMBL/GenBank/DDBJ databases">
        <title>Genomic Encyclopedia of Type Strains, Phase IV (KMG-IV): sequencing the most valuable type-strain genomes for metagenomic binning, comparative biology and taxonomic classification.</title>
        <authorList>
            <person name="Goeker M."/>
        </authorList>
    </citation>
    <scope>NUCLEOTIDE SEQUENCE [LARGE SCALE GENOMIC DNA]</scope>
    <source>
        <strain evidence="1 2">DSM 17498</strain>
    </source>
</reference>
<dbReference type="EMBL" id="JACHIJ010000001">
    <property type="protein sequence ID" value="MBB5050804.1"/>
    <property type="molecule type" value="Genomic_DNA"/>
</dbReference>
<evidence type="ECO:0000313" key="2">
    <source>
        <dbReference type="Proteomes" id="UP000521227"/>
    </source>
</evidence>